<evidence type="ECO:0000313" key="3">
    <source>
        <dbReference type="Proteomes" id="UP000030754"/>
    </source>
</evidence>
<feature type="region of interest" description="Disordered" evidence="1">
    <location>
        <begin position="635"/>
        <end position="664"/>
    </location>
</feature>
<organism evidence="2 3">
    <name type="scientific">Eimeria necatrix</name>
    <dbReference type="NCBI Taxonomy" id="51315"/>
    <lineage>
        <taxon>Eukaryota</taxon>
        <taxon>Sar</taxon>
        <taxon>Alveolata</taxon>
        <taxon>Apicomplexa</taxon>
        <taxon>Conoidasida</taxon>
        <taxon>Coccidia</taxon>
        <taxon>Eucoccidiorida</taxon>
        <taxon>Eimeriorina</taxon>
        <taxon>Eimeriidae</taxon>
        <taxon>Eimeria</taxon>
    </lineage>
</organism>
<dbReference type="OrthoDB" id="349526at2759"/>
<proteinExistence type="predicted"/>
<feature type="compositionally biased region" description="Polar residues" evidence="1">
    <location>
        <begin position="1250"/>
        <end position="1260"/>
    </location>
</feature>
<reference evidence="2" key="2">
    <citation type="submission" date="2013-10" db="EMBL/GenBank/DDBJ databases">
        <authorList>
            <person name="Aslett M."/>
        </authorList>
    </citation>
    <scope>NUCLEOTIDE SEQUENCE [LARGE SCALE GENOMIC DNA]</scope>
    <source>
        <strain evidence="2">Houghton</strain>
    </source>
</reference>
<accession>U6MVE7</accession>
<dbReference type="VEuPathDB" id="ToxoDB:ENH_00049810"/>
<feature type="region of interest" description="Disordered" evidence="1">
    <location>
        <begin position="967"/>
        <end position="1009"/>
    </location>
</feature>
<name>U6MVE7_9EIME</name>
<reference evidence="2" key="1">
    <citation type="submission" date="2013-10" db="EMBL/GenBank/DDBJ databases">
        <title>Genomic analysis of the causative agents of coccidiosis in chickens.</title>
        <authorList>
            <person name="Reid A.J."/>
            <person name="Blake D."/>
            <person name="Billington K."/>
            <person name="Browne H."/>
            <person name="Dunn M."/>
            <person name="Hung S."/>
            <person name="Kawahara F."/>
            <person name="Miranda-Saavedra D."/>
            <person name="Mourier T."/>
            <person name="Nagra H."/>
            <person name="Otto T.D."/>
            <person name="Rawlings N."/>
            <person name="Sanchez A."/>
            <person name="Sanders M."/>
            <person name="Subramaniam C."/>
            <person name="Tay Y."/>
            <person name="Dear P."/>
            <person name="Doerig C."/>
            <person name="Gruber A."/>
            <person name="Parkinson J."/>
            <person name="Shirley M."/>
            <person name="Wan K.L."/>
            <person name="Berriman M."/>
            <person name="Tomley F."/>
            <person name="Pain A."/>
        </authorList>
    </citation>
    <scope>NUCLEOTIDE SEQUENCE [LARGE SCALE GENOMIC DNA]</scope>
    <source>
        <strain evidence="2">Houghton</strain>
    </source>
</reference>
<keyword evidence="3" id="KW-1185">Reference proteome</keyword>
<evidence type="ECO:0000313" key="2">
    <source>
        <dbReference type="EMBL" id="CDJ68192.1"/>
    </source>
</evidence>
<feature type="compositionally biased region" description="Low complexity" evidence="1">
    <location>
        <begin position="787"/>
        <end position="798"/>
    </location>
</feature>
<gene>
    <name evidence="2" type="ORF">ENH_00049810</name>
</gene>
<feature type="region of interest" description="Disordered" evidence="1">
    <location>
        <begin position="777"/>
        <end position="798"/>
    </location>
</feature>
<evidence type="ECO:0000256" key="1">
    <source>
        <dbReference type="SAM" id="MobiDB-lite"/>
    </source>
</evidence>
<feature type="region of interest" description="Disordered" evidence="1">
    <location>
        <begin position="1238"/>
        <end position="1282"/>
    </location>
</feature>
<dbReference type="RefSeq" id="XP_013436659.1">
    <property type="nucleotide sequence ID" value="XM_013581205.1"/>
</dbReference>
<dbReference type="Proteomes" id="UP000030754">
    <property type="component" value="Unassembled WGS sequence"/>
</dbReference>
<sequence>MASRYGAPHSRKTSLCSHPRIIRIKGRVTDASIPWGLPILLGWAPGGPRGPSSTAVSAAVRCFSTRRKTAKAIGQWHMQQEARRKALLYQHKVEMGLASVDSRNRGDGSSSAASLPAPYLPKYCSSLSALEPALAPPALFQAVHITPESPTRRSLPVELQRVRNPRPLGRIFSLKSTELASAVRTAAAAEVAGKGVGATVWSQLHAACIRRSPHFSAAEAALVLHSYGLAGHQALPVLRCCVRTLLLKWGDVRLLDAARALHSLFAVFKIRDTQLLLRCMNSFGPLLRRDADRAHRGPLPPEEATQHFLTLALLLKAFAAAQLPYSPLLKAAAETVRAQLLLPQPKPPWGPPEGLQGKEGALGGSGKRQIFSLPLVGDPKGTSLRTPPLPPSLLVSILESLSLFGVRHEPLLQAFESFVSASIPMGRPAAAAALPLLQGTEGEPPKQLGPPAQRQLLGPAASWGPSSYLYAVGRLTRTSNITCSHSGWLAVPSPASQAPAGQGGWHLRHLSRAVRALGLVGRTSGPLMDRWVAALRQGAPQLPPQDVVGALEASRVCGFFCRPLLQQLLRCFARRAADRSLPLDSHTLLAAAAAAAALPLTCRPFWEAIEVSIRRGPLCRGIGFDRPQQQVEQIGAPRSLGPPESPGEAPGADGVSRGLPSHSDATLTELHPAAAAAAAASSQAVWGGEDREAGLTPANRVSGVAEVEAGKAEAELAVALLGAVAAAAPALPMDLLAAAAPTLIRLQQRSLPLSASLTALGNASLLCCRAGLEDELQRARRQPDAPSSSSSSSSCSSSSSSLDGLIAAAELGQHLKRRTRKQVKSLLLLQRRQLESLRGAAELQEESGGETGWHRLVEGPLAGDWQALELCVYGILVAGPATAAAPAALLPEREAEVGTDQPAACVEALEVLSHIRRLVVARRDCCKLVFGSLEEAVALLHLELQPYCPDAALAAAATRLLQQRKRLEQQQPTKPNARGAIGNSNGNSNTISNSYSGSSRSGSLPQHARAPISNAERALPCLHSNLLARGPRETVLRLQQSGVAGTCEPLWVPAAESLEVILSCCSSRLVTAPTPSLLHAAVVTLRALAHPRMLQGLLRESGEAQRQKEASATDATAVLQLLEPEEASIASSHLFACIGSGQDQTTPTMKDAAASPKLREVTEPLTEAAAAAAAYSEGVSVEDQEVGAALLLVEICLLVLSVLRERVMHSLLQANELALLAAEAHQLLRRLTAPRGPVEASEKFQGLQGAPNSPQMQAASPQGPPQRPRALQGKDEPSPDAAETVRNFSKVGSGAAAADEGSGKGLEGAAWDSLLQLERELAAFLGSLGDLWRKTPCTVFAAGPSNSFSVCMELGLLDTGFGATAEPFASARHREHLRSVASTAGVPFPATAGKEIREEALRTAALVEALCPAVYTPEGLRWLRSRAGGRSAEWSQTNAPPDSFFLSPLRPVDADFYRARAGATQETTTEGKSSGNAGAFAANAPEAAAALSSKPESAAIRRPDCDASTMSSFLGVISAMEEDDQKGEHRRERPSAAALLKQREHRDLALMWLSQLMRCCVALH</sequence>
<feature type="compositionally biased region" description="Low complexity" evidence="1">
    <location>
        <begin position="976"/>
        <end position="1003"/>
    </location>
</feature>
<dbReference type="GeneID" id="25475130"/>
<dbReference type="EMBL" id="HG725512">
    <property type="protein sequence ID" value="CDJ68192.1"/>
    <property type="molecule type" value="Genomic_DNA"/>
</dbReference>
<protein>
    <submittedName>
        <fullName evidence="2">Uncharacterized protein</fullName>
    </submittedName>
</protein>